<dbReference type="SUPFAM" id="SSF88659">
    <property type="entry name" value="Sigma3 and sigma4 domains of RNA polymerase sigma factors"/>
    <property type="match status" value="1"/>
</dbReference>
<dbReference type="AlphaFoldDB" id="A0A0G0GS73"/>
<dbReference type="Gene3D" id="1.10.10.10">
    <property type="entry name" value="Winged helix-like DNA-binding domain superfamily/Winged helix DNA-binding domain"/>
    <property type="match status" value="1"/>
</dbReference>
<gene>
    <name evidence="2" type="ORF">US45_C0002G0005</name>
</gene>
<dbReference type="Pfam" id="PF04545">
    <property type="entry name" value="Sigma70_r4"/>
    <property type="match status" value="1"/>
</dbReference>
<proteinExistence type="predicted"/>
<evidence type="ECO:0000259" key="1">
    <source>
        <dbReference type="Pfam" id="PF04545"/>
    </source>
</evidence>
<protein>
    <recommendedName>
        <fullName evidence="1">RNA polymerase sigma-70 region 4 domain-containing protein</fullName>
    </recommendedName>
</protein>
<dbReference type="InterPro" id="IPR000943">
    <property type="entry name" value="RNA_pol_sigma70"/>
</dbReference>
<comment type="caution">
    <text evidence="2">The sequence shown here is derived from an EMBL/GenBank/DDBJ whole genome shotgun (WGS) entry which is preliminary data.</text>
</comment>
<dbReference type="GO" id="GO:0003700">
    <property type="term" value="F:DNA-binding transcription factor activity"/>
    <property type="evidence" value="ECO:0007669"/>
    <property type="project" value="InterPro"/>
</dbReference>
<feature type="domain" description="RNA polymerase sigma-70 region 4" evidence="1">
    <location>
        <begin position="6"/>
        <end position="51"/>
    </location>
</feature>
<evidence type="ECO:0000313" key="3">
    <source>
        <dbReference type="Proteomes" id="UP000034701"/>
    </source>
</evidence>
<evidence type="ECO:0000313" key="2">
    <source>
        <dbReference type="EMBL" id="KKQ33928.1"/>
    </source>
</evidence>
<dbReference type="EMBL" id="LBTA01000002">
    <property type="protein sequence ID" value="KKQ33928.1"/>
    <property type="molecule type" value="Genomic_DNA"/>
</dbReference>
<dbReference type="Proteomes" id="UP000034701">
    <property type="component" value="Unassembled WGS sequence"/>
</dbReference>
<dbReference type="InterPro" id="IPR036388">
    <property type="entry name" value="WH-like_DNA-bd_sf"/>
</dbReference>
<dbReference type="InterPro" id="IPR013324">
    <property type="entry name" value="RNA_pol_sigma_r3/r4-like"/>
</dbReference>
<dbReference type="PRINTS" id="PR00046">
    <property type="entry name" value="SIGMA70FCT"/>
</dbReference>
<dbReference type="InterPro" id="IPR007630">
    <property type="entry name" value="RNA_pol_sigma70_r4"/>
</dbReference>
<accession>A0A0G0GS73</accession>
<name>A0A0G0GS73_9BACT</name>
<organism evidence="2 3">
    <name type="scientific">Candidatus Nomurabacteria bacterium GW2011_GWA1_37_20</name>
    <dbReference type="NCBI Taxonomy" id="1618729"/>
    <lineage>
        <taxon>Bacteria</taxon>
        <taxon>Candidatus Nomuraibacteriota</taxon>
    </lineage>
</organism>
<sequence>MIETLLNAQEKEVIRKLFFEDKNLVEIGKEIGLSPTRIRTIKEVALRKLRHSKSLKYTERVELNSRDKTTYEDRLSSIVNIIYTSKVEENEKIKKILYKIDAFTWIKRGRLRKLNSSVFNEICDEIKAIVSKEKYNDQNILALNRIVKRLEQEVDKANQNLEARPPS</sequence>
<reference evidence="2 3" key="1">
    <citation type="journal article" date="2015" name="Nature">
        <title>rRNA introns, odd ribosomes, and small enigmatic genomes across a large radiation of phyla.</title>
        <authorList>
            <person name="Brown C.T."/>
            <person name="Hug L.A."/>
            <person name="Thomas B.C."/>
            <person name="Sharon I."/>
            <person name="Castelle C.J."/>
            <person name="Singh A."/>
            <person name="Wilkins M.J."/>
            <person name="Williams K.H."/>
            <person name="Banfield J.F."/>
        </authorList>
    </citation>
    <scope>NUCLEOTIDE SEQUENCE [LARGE SCALE GENOMIC DNA]</scope>
</reference>
<dbReference type="GO" id="GO:0006352">
    <property type="term" value="P:DNA-templated transcription initiation"/>
    <property type="evidence" value="ECO:0007669"/>
    <property type="project" value="InterPro"/>
</dbReference>